<evidence type="ECO:0000256" key="6">
    <source>
        <dbReference type="ARBA" id="ARBA00023145"/>
    </source>
</evidence>
<comment type="similarity">
    <text evidence="1">Belongs to the peptidase C1 family.</text>
</comment>
<proteinExistence type="inferred from homology"/>
<dbReference type="FunFam" id="2.40.50.170:FF:000001">
    <property type="entry name" value="Cathepsin L1"/>
    <property type="match status" value="1"/>
</dbReference>
<dbReference type="InterPro" id="IPR000668">
    <property type="entry name" value="Peptidase_C1A_C"/>
</dbReference>
<keyword evidence="4" id="KW-0378">Hydrolase</keyword>
<evidence type="ECO:0000313" key="10">
    <source>
        <dbReference type="Proteomes" id="UP000288716"/>
    </source>
</evidence>
<keyword evidence="10" id="KW-1185">Reference proteome</keyword>
<keyword evidence="6" id="KW-0865">Zymogen</keyword>
<dbReference type="PROSITE" id="PS00640">
    <property type="entry name" value="THIOL_PROTEASE_ASN"/>
    <property type="match status" value="1"/>
</dbReference>
<evidence type="ECO:0000256" key="1">
    <source>
        <dbReference type="ARBA" id="ARBA00008455"/>
    </source>
</evidence>
<dbReference type="STRING" id="299467.A0A443RXU9"/>
<dbReference type="InterPro" id="IPR038765">
    <property type="entry name" value="Papain-like_cys_pep_sf"/>
</dbReference>
<dbReference type="GO" id="GO:0006508">
    <property type="term" value="P:proteolysis"/>
    <property type="evidence" value="ECO:0007669"/>
    <property type="project" value="UniProtKB-KW"/>
</dbReference>
<organism evidence="9 10">
    <name type="scientific">Leptotrombidium deliense</name>
    <dbReference type="NCBI Taxonomy" id="299467"/>
    <lineage>
        <taxon>Eukaryota</taxon>
        <taxon>Metazoa</taxon>
        <taxon>Ecdysozoa</taxon>
        <taxon>Arthropoda</taxon>
        <taxon>Chelicerata</taxon>
        <taxon>Arachnida</taxon>
        <taxon>Acari</taxon>
        <taxon>Acariformes</taxon>
        <taxon>Trombidiformes</taxon>
        <taxon>Prostigmata</taxon>
        <taxon>Anystina</taxon>
        <taxon>Parasitengona</taxon>
        <taxon>Trombiculoidea</taxon>
        <taxon>Trombiculidae</taxon>
        <taxon>Leptotrombidium</taxon>
    </lineage>
</organism>
<evidence type="ECO:0000256" key="3">
    <source>
        <dbReference type="ARBA" id="ARBA00022729"/>
    </source>
</evidence>
<gene>
    <name evidence="9" type="ORF">B4U80_09234</name>
</gene>
<dbReference type="GO" id="GO:0008234">
    <property type="term" value="F:cysteine-type peptidase activity"/>
    <property type="evidence" value="ECO:0007669"/>
    <property type="project" value="UniProtKB-KW"/>
</dbReference>
<evidence type="ECO:0000256" key="4">
    <source>
        <dbReference type="ARBA" id="ARBA00022801"/>
    </source>
</evidence>
<reference evidence="9 10" key="1">
    <citation type="journal article" date="2018" name="Gigascience">
        <title>Genomes of trombidid mites reveal novel predicted allergens and laterally-transferred genes associated with secondary metabolism.</title>
        <authorList>
            <person name="Dong X."/>
            <person name="Chaisiri K."/>
            <person name="Xia D."/>
            <person name="Armstrong S.D."/>
            <person name="Fang Y."/>
            <person name="Donnelly M.J."/>
            <person name="Kadowaki T."/>
            <person name="McGarry J.W."/>
            <person name="Darby A.C."/>
            <person name="Makepeace B.L."/>
        </authorList>
    </citation>
    <scope>NUCLEOTIDE SEQUENCE [LARGE SCALE GENOMIC DNA]</scope>
    <source>
        <strain evidence="9">UoL-UT</strain>
    </source>
</reference>
<keyword evidence="3" id="KW-0732">Signal</keyword>
<evidence type="ECO:0000259" key="8">
    <source>
        <dbReference type="SMART" id="SM00645"/>
    </source>
</evidence>
<dbReference type="PROSITE" id="PS00639">
    <property type="entry name" value="THIOL_PROTEASE_HIS"/>
    <property type="match status" value="1"/>
</dbReference>
<dbReference type="OrthoDB" id="65740at2759"/>
<dbReference type="InterPro" id="IPR025660">
    <property type="entry name" value="Pept_his_AS"/>
</dbReference>
<evidence type="ECO:0000313" key="9">
    <source>
        <dbReference type="EMBL" id="RWS20090.1"/>
    </source>
</evidence>
<dbReference type="SMART" id="SM00645">
    <property type="entry name" value="Pept_C1"/>
    <property type="match status" value="1"/>
</dbReference>
<dbReference type="InterPro" id="IPR025661">
    <property type="entry name" value="Pept_asp_AS"/>
</dbReference>
<dbReference type="Gene3D" id="3.90.70.10">
    <property type="entry name" value="Cysteine proteinases"/>
    <property type="match status" value="1"/>
</dbReference>
<protein>
    <submittedName>
        <fullName evidence="9">Cathepsin L-like protein</fullName>
    </submittedName>
</protein>
<keyword evidence="5" id="KW-0788">Thiol protease</keyword>
<feature type="domain" description="Peptidase C1A papain C-terminal" evidence="8">
    <location>
        <begin position="1"/>
        <end position="104"/>
    </location>
</feature>
<name>A0A443RXU9_9ACAR</name>
<keyword evidence="2" id="KW-0645">Protease</keyword>
<evidence type="ECO:0000256" key="5">
    <source>
        <dbReference type="ARBA" id="ARBA00022807"/>
    </source>
</evidence>
<evidence type="ECO:0000256" key="7">
    <source>
        <dbReference type="ARBA" id="ARBA00023157"/>
    </source>
</evidence>
<accession>A0A443RXU9</accession>
<dbReference type="PANTHER" id="PTHR12411">
    <property type="entry name" value="CYSTEINE PROTEASE FAMILY C1-RELATED"/>
    <property type="match status" value="1"/>
</dbReference>
<feature type="non-terminal residue" evidence="9">
    <location>
        <position position="1"/>
    </location>
</feature>
<keyword evidence="7" id="KW-1015">Disulfide bond</keyword>
<comment type="caution">
    <text evidence="9">The sequence shown here is derived from an EMBL/GenBank/DDBJ whole genome shotgun (WGS) entry which is preliminary data.</text>
</comment>
<dbReference type="InterPro" id="IPR039417">
    <property type="entry name" value="Peptidase_C1A_papain-like"/>
</dbReference>
<dbReference type="VEuPathDB" id="VectorBase:LDEU011950"/>
<evidence type="ECO:0000256" key="2">
    <source>
        <dbReference type="ARBA" id="ARBA00022670"/>
    </source>
</evidence>
<dbReference type="Pfam" id="PF00112">
    <property type="entry name" value="Peptidase_C1"/>
    <property type="match status" value="1"/>
</dbReference>
<dbReference type="CDD" id="cd02248">
    <property type="entry name" value="Peptidase_C1A"/>
    <property type="match status" value="1"/>
</dbReference>
<dbReference type="AlphaFoldDB" id="A0A443RXU9"/>
<dbReference type="Proteomes" id="UP000288716">
    <property type="component" value="Unassembled WGS sequence"/>
</dbReference>
<dbReference type="InterPro" id="IPR013128">
    <property type="entry name" value="Peptidase_C1A"/>
</dbReference>
<sequence>SGDEKKLQEAVATVGPVSVAIDASHESFQFYSHGIYDEKECSSTDLDHGVLVVGYGEGRNWLRTQKYWIVKNSWGVSWGDKGYIKMAREHNNLCGIATAASYPLV</sequence>
<dbReference type="SUPFAM" id="SSF54001">
    <property type="entry name" value="Cysteine proteinases"/>
    <property type="match status" value="1"/>
</dbReference>
<dbReference type="EMBL" id="NCKV01020154">
    <property type="protein sequence ID" value="RWS20090.1"/>
    <property type="molecule type" value="Genomic_DNA"/>
</dbReference>